<dbReference type="SMART" id="SM00320">
    <property type="entry name" value="WD40"/>
    <property type="match status" value="4"/>
</dbReference>
<evidence type="ECO:0000313" key="4">
    <source>
        <dbReference type="Proteomes" id="UP000252517"/>
    </source>
</evidence>
<accession>A0A367WK43</accession>
<feature type="repeat" description="WD" evidence="1">
    <location>
        <begin position="250"/>
        <end position="291"/>
    </location>
</feature>
<sequence length="463" mass="50550">MTRTGISTLTAVATVLMLSGCASPGSSIPQAGKTYTGPLSAEAEAKLRAKGFGMTDAERDKLDKIDRDRLAAKFDFQKLGQPVDSPFAGFGFAGPENVPFAVYRNGKALTFTPKGTDTELEQIAPRLSGVLLAGKDKERIVGESPRGTMMSWNTADLSQQVVLRPQKSTFNLTNVYDVGTVKESPYLAMAVEGGRVELWDLAAGEMVEFTENKVSQPRQVMDGSAYNDVIYGTNRGEIEEWKPSVDTTRLYSHAGPVLDIANVDGRDLIVSSAKDGTVTIYDRKKGEVVHTLEFDTVVYNIVVSPDNRYAAIFQAFGSPYYIDFDAMESRRLYVGSGAHMTQGRFAKNGSLLLAREDNDMIRVWNTERNILVAKISPEKGGSIVGYDVSDALGIIAVATTKGNIEYWDLKTGHYIRTALHTDTPLVGVEISPDGTQAIVAQADGQLARWHVMADQPEKTFMFD</sequence>
<dbReference type="Pfam" id="PF00400">
    <property type="entry name" value="WD40"/>
    <property type="match status" value="1"/>
</dbReference>
<dbReference type="PROSITE" id="PS50082">
    <property type="entry name" value="WD_REPEATS_2"/>
    <property type="match status" value="1"/>
</dbReference>
<proteinExistence type="predicted"/>
<dbReference type="PROSITE" id="PS51257">
    <property type="entry name" value="PROKAR_LIPOPROTEIN"/>
    <property type="match status" value="1"/>
</dbReference>
<feature type="chain" id="PRO_5017017386" evidence="2">
    <location>
        <begin position="25"/>
        <end position="463"/>
    </location>
</feature>
<dbReference type="EMBL" id="JPWH01000038">
    <property type="protein sequence ID" value="RCK40931.1"/>
    <property type="molecule type" value="Genomic_DNA"/>
</dbReference>
<dbReference type="PANTHER" id="PTHR19879">
    <property type="entry name" value="TRANSCRIPTION INITIATION FACTOR TFIID"/>
    <property type="match status" value="1"/>
</dbReference>
<dbReference type="InterPro" id="IPR036322">
    <property type="entry name" value="WD40_repeat_dom_sf"/>
</dbReference>
<evidence type="ECO:0000256" key="1">
    <source>
        <dbReference type="PROSITE-ProRule" id="PRU00221"/>
    </source>
</evidence>
<dbReference type="RefSeq" id="WP_114090672.1">
    <property type="nucleotide sequence ID" value="NZ_JPWH01000038.1"/>
</dbReference>
<dbReference type="Gene3D" id="2.130.10.10">
    <property type="entry name" value="YVTN repeat-like/Quinoprotein amine dehydrogenase"/>
    <property type="match status" value="2"/>
</dbReference>
<dbReference type="InterPro" id="IPR015943">
    <property type="entry name" value="WD40/YVTN_repeat-like_dom_sf"/>
</dbReference>
<reference evidence="3 4" key="1">
    <citation type="submission" date="2014-07" db="EMBL/GenBank/DDBJ databases">
        <title>Draft genome sequence of Thalassospira profundimaris S25-3-2.</title>
        <authorList>
            <person name="Lai Q."/>
            <person name="Shao Z."/>
        </authorList>
    </citation>
    <scope>NUCLEOTIDE SEQUENCE [LARGE SCALE GENOMIC DNA]</scope>
    <source>
        <strain evidence="3 4">S25-3-2</strain>
    </source>
</reference>
<name>A0A367WK43_9PROT</name>
<comment type="caution">
    <text evidence="3">The sequence shown here is derived from an EMBL/GenBank/DDBJ whole genome shotgun (WGS) entry which is preliminary data.</text>
</comment>
<protein>
    <submittedName>
        <fullName evidence="3">Uncharacterized protein</fullName>
    </submittedName>
</protein>
<organism evidence="3 4">
    <name type="scientific">Thalassospira profundimaris</name>
    <dbReference type="NCBI Taxonomy" id="502049"/>
    <lineage>
        <taxon>Bacteria</taxon>
        <taxon>Pseudomonadati</taxon>
        <taxon>Pseudomonadota</taxon>
        <taxon>Alphaproteobacteria</taxon>
        <taxon>Rhodospirillales</taxon>
        <taxon>Thalassospiraceae</taxon>
        <taxon>Thalassospira</taxon>
    </lineage>
</organism>
<dbReference type="AlphaFoldDB" id="A0A367WK43"/>
<evidence type="ECO:0000256" key="2">
    <source>
        <dbReference type="SAM" id="SignalP"/>
    </source>
</evidence>
<feature type="signal peptide" evidence="2">
    <location>
        <begin position="1"/>
        <end position="24"/>
    </location>
</feature>
<dbReference type="OrthoDB" id="9805828at2"/>
<keyword evidence="1" id="KW-0853">WD repeat</keyword>
<gene>
    <name evidence="3" type="ORF">TH25_24295</name>
</gene>
<dbReference type="InterPro" id="IPR001680">
    <property type="entry name" value="WD40_rpt"/>
</dbReference>
<keyword evidence="2" id="KW-0732">Signal</keyword>
<dbReference type="SUPFAM" id="SSF50978">
    <property type="entry name" value="WD40 repeat-like"/>
    <property type="match status" value="1"/>
</dbReference>
<dbReference type="Proteomes" id="UP000252517">
    <property type="component" value="Unassembled WGS sequence"/>
</dbReference>
<dbReference type="PANTHER" id="PTHR19879:SF9">
    <property type="entry name" value="TRANSCRIPTION INITIATION FACTOR TFIID SUBUNIT 5"/>
    <property type="match status" value="1"/>
</dbReference>
<evidence type="ECO:0000313" key="3">
    <source>
        <dbReference type="EMBL" id="RCK40931.1"/>
    </source>
</evidence>